<evidence type="ECO:0000313" key="3">
    <source>
        <dbReference type="Proteomes" id="UP000494201"/>
    </source>
</evidence>
<dbReference type="GeneID" id="56498423"/>
<dbReference type="EMBL" id="JAFCIQ010000006">
    <property type="protein sequence ID" value="MBM2767073.1"/>
    <property type="molecule type" value="Genomic_DNA"/>
</dbReference>
<keyword evidence="4" id="KW-1185">Reference proteome</keyword>
<organism evidence="2 3">
    <name type="scientific">Burkholderia anthina</name>
    <dbReference type="NCBI Taxonomy" id="179879"/>
    <lineage>
        <taxon>Bacteria</taxon>
        <taxon>Pseudomonadati</taxon>
        <taxon>Pseudomonadota</taxon>
        <taxon>Betaproteobacteria</taxon>
        <taxon>Burkholderiales</taxon>
        <taxon>Burkholderiaceae</taxon>
        <taxon>Burkholderia</taxon>
        <taxon>Burkholderia cepacia complex</taxon>
    </lineage>
</organism>
<evidence type="ECO:0000313" key="4">
    <source>
        <dbReference type="Proteomes" id="UP000755577"/>
    </source>
</evidence>
<dbReference type="AlphaFoldDB" id="A0A6P2G2R0"/>
<dbReference type="Proteomes" id="UP000755577">
    <property type="component" value="Unassembled WGS sequence"/>
</dbReference>
<accession>A0A6P2G2R0</accession>
<dbReference type="RefSeq" id="WP_174925005.1">
    <property type="nucleotide sequence ID" value="NZ_CABVLY010000001.1"/>
</dbReference>
<gene>
    <name evidence="2" type="ORF">BAN20980_00398</name>
    <name evidence="1" type="ORF">JQK92_11625</name>
</gene>
<evidence type="ECO:0000313" key="2">
    <source>
        <dbReference type="EMBL" id="VVU47706.1"/>
    </source>
</evidence>
<dbReference type="EMBL" id="CABVLY010000001">
    <property type="protein sequence ID" value="VVU47706.1"/>
    <property type="molecule type" value="Genomic_DNA"/>
</dbReference>
<sequence length="94" mass="10499">MRTQALMRQSSVPVHVGQLAILSTRHETRVVRVLSRAADICLDWKVEVLGSPLWCVDARTDLPALTNLGLVKDEQLFPLETDDMELSLAEEQDG</sequence>
<evidence type="ECO:0000313" key="1">
    <source>
        <dbReference type="EMBL" id="MBM2767073.1"/>
    </source>
</evidence>
<proteinExistence type="predicted"/>
<protein>
    <submittedName>
        <fullName evidence="2">Uncharacterized protein</fullName>
    </submittedName>
</protein>
<reference evidence="1 4" key="2">
    <citation type="submission" date="2021-02" db="EMBL/GenBank/DDBJ databases">
        <title>Draft genome of the type strains Burkholderia anthina DSM16086.</title>
        <authorList>
            <person name="Hertel R."/>
            <person name="Meissner J."/>
            <person name="Poehlein A."/>
            <person name="Daniel R."/>
            <person name="Commichau F.M."/>
        </authorList>
    </citation>
    <scope>NUCLEOTIDE SEQUENCE [LARGE SCALE GENOMIC DNA]</scope>
    <source>
        <strain evidence="1 4">DSM 16086</strain>
    </source>
</reference>
<reference evidence="2 3" key="1">
    <citation type="submission" date="2019-09" db="EMBL/GenBank/DDBJ databases">
        <authorList>
            <person name="Depoorter E."/>
        </authorList>
    </citation>
    <scope>NUCLEOTIDE SEQUENCE [LARGE SCALE GENOMIC DNA]</scope>
    <source>
        <strain evidence="2">LMG 20980</strain>
    </source>
</reference>
<dbReference type="Proteomes" id="UP000494201">
    <property type="component" value="Unassembled WGS sequence"/>
</dbReference>
<name>A0A6P2G2R0_9BURK</name>